<dbReference type="AlphaFoldDB" id="A0A061ASZ4"/>
<reference evidence="6" key="1">
    <citation type="journal article" date="2014" name="Genome Announc.">
        <title>Draft genome sequence of Rhodosporidium toruloides CECT1137, an oleaginous yeast of biotechnological interest.</title>
        <authorList>
            <person name="Morin N."/>
            <person name="Calcas X."/>
            <person name="Devillers H."/>
            <person name="Durrens P."/>
            <person name="Sherman D.J."/>
            <person name="Nicaud J.-M."/>
            <person name="Neuveglise C."/>
        </authorList>
    </citation>
    <scope>NUCLEOTIDE SEQUENCE</scope>
    <source>
        <strain evidence="6">CECT1137</strain>
    </source>
</reference>
<dbReference type="PANTHER" id="PTHR43618">
    <property type="entry name" value="7-ALPHA-HYDROXYSTEROID DEHYDROGENASE"/>
    <property type="match status" value="1"/>
</dbReference>
<comment type="similarity">
    <text evidence="1 4">Belongs to the short-chain dehydrogenases/reductases (SDR) family.</text>
</comment>
<dbReference type="SUPFAM" id="SSF51735">
    <property type="entry name" value="NAD(P)-binding Rossmann-fold domains"/>
    <property type="match status" value="1"/>
</dbReference>
<dbReference type="FunFam" id="3.40.50.720:FF:000084">
    <property type="entry name" value="Short-chain dehydrogenase reductase"/>
    <property type="match status" value="1"/>
</dbReference>
<gene>
    <name evidence="6" type="ORF">RHTO0S_03e09626g</name>
</gene>
<name>A0A061ASZ4_RHOTO</name>
<dbReference type="InterPro" id="IPR002347">
    <property type="entry name" value="SDR_fam"/>
</dbReference>
<organism evidence="6">
    <name type="scientific">Rhodotorula toruloides</name>
    <name type="common">Yeast</name>
    <name type="synonym">Rhodosporidium toruloides</name>
    <dbReference type="NCBI Taxonomy" id="5286"/>
    <lineage>
        <taxon>Eukaryota</taxon>
        <taxon>Fungi</taxon>
        <taxon>Dikarya</taxon>
        <taxon>Basidiomycota</taxon>
        <taxon>Pucciniomycotina</taxon>
        <taxon>Microbotryomycetes</taxon>
        <taxon>Sporidiobolales</taxon>
        <taxon>Sporidiobolaceae</taxon>
        <taxon>Rhodotorula</taxon>
    </lineage>
</organism>
<dbReference type="EMBL" id="LK052938">
    <property type="protein sequence ID" value="CDR38448.1"/>
    <property type="molecule type" value="Genomic_DNA"/>
</dbReference>
<evidence type="ECO:0000256" key="3">
    <source>
        <dbReference type="ARBA" id="ARBA00023002"/>
    </source>
</evidence>
<evidence type="ECO:0000256" key="2">
    <source>
        <dbReference type="ARBA" id="ARBA00022857"/>
    </source>
</evidence>
<evidence type="ECO:0000256" key="4">
    <source>
        <dbReference type="RuleBase" id="RU000363"/>
    </source>
</evidence>
<dbReference type="InterPro" id="IPR036291">
    <property type="entry name" value="NAD(P)-bd_dom_sf"/>
</dbReference>
<keyword evidence="2" id="KW-0521">NADP</keyword>
<feature type="region of interest" description="Disordered" evidence="5">
    <location>
        <begin position="230"/>
        <end position="263"/>
    </location>
</feature>
<dbReference type="PANTHER" id="PTHR43618:SF4">
    <property type="entry name" value="SHORT CHAIN DEHYDROGENASE_REDUCTASE FAMILY (AFU_ORTHOLOGUE AFUA_7G04540)"/>
    <property type="match status" value="1"/>
</dbReference>
<dbReference type="Pfam" id="PF00106">
    <property type="entry name" value="adh_short"/>
    <property type="match status" value="1"/>
</dbReference>
<dbReference type="PRINTS" id="PR00081">
    <property type="entry name" value="GDHRDH"/>
</dbReference>
<evidence type="ECO:0000313" key="6">
    <source>
        <dbReference type="EMBL" id="CDR38448.1"/>
    </source>
</evidence>
<dbReference type="PRINTS" id="PR00080">
    <property type="entry name" value="SDRFAMILY"/>
</dbReference>
<keyword evidence="3" id="KW-0560">Oxidoreductase</keyword>
<evidence type="ECO:0000256" key="1">
    <source>
        <dbReference type="ARBA" id="ARBA00006484"/>
    </source>
</evidence>
<dbReference type="GO" id="GO:0016491">
    <property type="term" value="F:oxidoreductase activity"/>
    <property type="evidence" value="ECO:0007669"/>
    <property type="project" value="UniProtKB-KW"/>
</dbReference>
<protein>
    <submittedName>
        <fullName evidence="6">RHTO0S03e09626g1_1</fullName>
    </submittedName>
</protein>
<dbReference type="InterPro" id="IPR020904">
    <property type="entry name" value="Sc_DH/Rdtase_CS"/>
</dbReference>
<dbReference type="Gene3D" id="3.40.50.720">
    <property type="entry name" value="NAD(P)-binding Rossmann-like Domain"/>
    <property type="match status" value="1"/>
</dbReference>
<dbReference type="OrthoDB" id="3819888at2759"/>
<sequence length="301" mass="32266">MSSAHFLANRLFSVKGLVALVSGGGTGIGLMATQALAANGARVYICGRRKEVLDNVVKTYSNGIEGEIIALQGDVTKKEDVKRLADEIKQREGGLHILVNNAGISGEVTKMDDKMSVEELSQKLWDEQTVEGWDDVFRTNVHSIFFMTVAFLPLLQKFTNGTDPAGRAIYERYQSVVINTTSISGLIKKAQNHFAYNASKGAANHLQRLMATEFAHTGVRINSIAPGVFPSEMTAGDSDDKNKSSLEDFDPSSLGVPAGRAGSEEDMGGTILYLASRAGQYTNGVILPVDGGTLSTNPSAY</sequence>
<proteinExistence type="inferred from homology"/>
<dbReference type="PROSITE" id="PS00061">
    <property type="entry name" value="ADH_SHORT"/>
    <property type="match status" value="1"/>
</dbReference>
<dbReference type="InterPro" id="IPR052178">
    <property type="entry name" value="Sec_Metab_Biosynth_SDR"/>
</dbReference>
<evidence type="ECO:0000256" key="5">
    <source>
        <dbReference type="SAM" id="MobiDB-lite"/>
    </source>
</evidence>
<accession>A0A061ASZ4</accession>